<dbReference type="RefSeq" id="WP_342696386.1">
    <property type="nucleotide sequence ID" value="NZ_JBCGDO010000015.1"/>
</dbReference>
<reference evidence="4 5" key="1">
    <citation type="submission" date="2024-03" db="EMBL/GenBank/DDBJ databases">
        <title>Two novel species of the genus Flavobacterium exhibiting potentially degradation of complex polysaccharides.</title>
        <authorList>
            <person name="Lian X."/>
        </authorList>
    </citation>
    <scope>NUCLEOTIDE SEQUENCE [LARGE SCALE GENOMIC DNA]</scope>
    <source>
        <strain evidence="5">j3</strain>
    </source>
</reference>
<dbReference type="InterPro" id="IPR026444">
    <property type="entry name" value="Secre_tail"/>
</dbReference>
<dbReference type="EMBL" id="JBCGDO010000015">
    <property type="protein sequence ID" value="MEM0543190.1"/>
    <property type="molecule type" value="Genomic_DNA"/>
</dbReference>
<keyword evidence="1 2" id="KW-0732">Signal</keyword>
<comment type="caution">
    <text evidence="4">The sequence shown here is derived from an EMBL/GenBank/DDBJ whole genome shotgun (WGS) entry which is preliminary data.</text>
</comment>
<evidence type="ECO:0000256" key="1">
    <source>
        <dbReference type="ARBA" id="ARBA00022729"/>
    </source>
</evidence>
<name>A0ABU9N6E3_9FLAO</name>
<organism evidence="4 5">
    <name type="scientific">Flavobacterium aureirubrum</name>
    <dbReference type="NCBI Taxonomy" id="3133147"/>
    <lineage>
        <taxon>Bacteria</taxon>
        <taxon>Pseudomonadati</taxon>
        <taxon>Bacteroidota</taxon>
        <taxon>Flavobacteriia</taxon>
        <taxon>Flavobacteriales</taxon>
        <taxon>Flavobacteriaceae</taxon>
        <taxon>Flavobacterium</taxon>
    </lineage>
</organism>
<proteinExistence type="predicted"/>
<feature type="domain" description="Secretion system C-terminal sorting" evidence="3">
    <location>
        <begin position="80"/>
        <end position="144"/>
    </location>
</feature>
<gene>
    <name evidence="4" type="ORF">WFZ85_11235</name>
</gene>
<evidence type="ECO:0000259" key="3">
    <source>
        <dbReference type="Pfam" id="PF18962"/>
    </source>
</evidence>
<feature type="signal peptide" evidence="2">
    <location>
        <begin position="1"/>
        <end position="20"/>
    </location>
</feature>
<dbReference type="NCBIfam" id="TIGR04183">
    <property type="entry name" value="Por_Secre_tail"/>
    <property type="match status" value="1"/>
</dbReference>
<evidence type="ECO:0000313" key="5">
    <source>
        <dbReference type="Proteomes" id="UP001460072"/>
    </source>
</evidence>
<dbReference type="Proteomes" id="UP001460072">
    <property type="component" value="Unassembled WGS sequence"/>
</dbReference>
<feature type="chain" id="PRO_5046081500" evidence="2">
    <location>
        <begin position="21"/>
        <end position="150"/>
    </location>
</feature>
<sequence length="150" mass="16138">MKQLFILFCLFLSSNGIAQAVIQSINSGSIIGGSGSIAVGEIVVVPQNQTQSASGILGLLSQVNQTLEVPQLTLNEKIVVYPNPTMAAIYFQTNTNLVDEKVAVYNMSGKLISEKNISTDNSLDLSQLPSGVYLITFANQKIASFKIIKR</sequence>
<keyword evidence="5" id="KW-1185">Reference proteome</keyword>
<evidence type="ECO:0000313" key="4">
    <source>
        <dbReference type="EMBL" id="MEM0543190.1"/>
    </source>
</evidence>
<evidence type="ECO:0000256" key="2">
    <source>
        <dbReference type="SAM" id="SignalP"/>
    </source>
</evidence>
<dbReference type="Pfam" id="PF18962">
    <property type="entry name" value="Por_Secre_tail"/>
    <property type="match status" value="1"/>
</dbReference>
<protein>
    <submittedName>
        <fullName evidence="4">T9SS type A sorting domain-containing protein</fullName>
    </submittedName>
</protein>
<accession>A0ABU9N6E3</accession>